<dbReference type="FunFam" id="3.40.50.300:FF:000006">
    <property type="entry name" value="DNA-binding transcriptional regulator NtrC"/>
    <property type="match status" value="1"/>
</dbReference>
<dbReference type="SUPFAM" id="SSF51621">
    <property type="entry name" value="Phosphoenolpyruvate/pyruvate domain"/>
    <property type="match status" value="1"/>
</dbReference>
<dbReference type="InterPro" id="IPR027417">
    <property type="entry name" value="P-loop_NTPase"/>
</dbReference>
<dbReference type="GO" id="GO:0005524">
    <property type="term" value="F:ATP binding"/>
    <property type="evidence" value="ECO:0007669"/>
    <property type="project" value="UniProtKB-KW"/>
</dbReference>
<protein>
    <submittedName>
        <fullName evidence="7">AAA family ATPase</fullName>
    </submittedName>
</protein>
<dbReference type="InterPro" id="IPR025944">
    <property type="entry name" value="Sigma_54_int_dom_CS"/>
</dbReference>
<dbReference type="InterPro" id="IPR009215">
    <property type="entry name" value="TIM-br_IGPS-like"/>
</dbReference>
<dbReference type="GO" id="GO:0006355">
    <property type="term" value="P:regulation of DNA-templated transcription"/>
    <property type="evidence" value="ECO:0007669"/>
    <property type="project" value="InterPro"/>
</dbReference>
<dbReference type="GO" id="GO:0043565">
    <property type="term" value="F:sequence-specific DNA binding"/>
    <property type="evidence" value="ECO:0007669"/>
    <property type="project" value="InterPro"/>
</dbReference>
<dbReference type="SUPFAM" id="SSF46689">
    <property type="entry name" value="Homeodomain-like"/>
    <property type="match status" value="1"/>
</dbReference>
<dbReference type="InterPro" id="IPR009057">
    <property type="entry name" value="Homeodomain-like_sf"/>
</dbReference>
<dbReference type="PROSITE" id="PS50045">
    <property type="entry name" value="SIGMA54_INTERACT_4"/>
    <property type="match status" value="1"/>
</dbReference>
<evidence type="ECO:0000256" key="3">
    <source>
        <dbReference type="ARBA" id="ARBA00023015"/>
    </source>
</evidence>
<dbReference type="RefSeq" id="WP_114372522.1">
    <property type="nucleotide sequence ID" value="NZ_CP031092.1"/>
</dbReference>
<evidence type="ECO:0000313" key="7">
    <source>
        <dbReference type="EMBL" id="AXF56066.1"/>
    </source>
</evidence>
<dbReference type="PROSITE" id="PS00676">
    <property type="entry name" value="SIGMA54_INTERACT_2"/>
    <property type="match status" value="1"/>
</dbReference>
<dbReference type="OrthoDB" id="247151at2"/>
<evidence type="ECO:0000256" key="1">
    <source>
        <dbReference type="ARBA" id="ARBA00022741"/>
    </source>
</evidence>
<dbReference type="GO" id="GO:0003824">
    <property type="term" value="F:catalytic activity"/>
    <property type="evidence" value="ECO:0007669"/>
    <property type="project" value="InterPro"/>
</dbReference>
<dbReference type="Gene3D" id="1.10.10.60">
    <property type="entry name" value="Homeodomain-like"/>
    <property type="match status" value="1"/>
</dbReference>
<dbReference type="Pfam" id="PF02954">
    <property type="entry name" value="HTH_8"/>
    <property type="match status" value="1"/>
</dbReference>
<gene>
    <name evidence="7" type="ORF">DT065_08535</name>
</gene>
<dbReference type="Gene3D" id="3.20.20.70">
    <property type="entry name" value="Aldolase class I"/>
    <property type="match status" value="1"/>
</dbReference>
<dbReference type="PANTHER" id="PTHR32071:SF57">
    <property type="entry name" value="C4-DICARBOXYLATE TRANSPORT TRANSCRIPTIONAL REGULATORY PROTEIN DCTD"/>
    <property type="match status" value="1"/>
</dbReference>
<dbReference type="Proteomes" id="UP000252100">
    <property type="component" value="Chromosome"/>
</dbReference>
<feature type="domain" description="Sigma-54 factor interaction" evidence="6">
    <location>
        <begin position="295"/>
        <end position="524"/>
    </location>
</feature>
<keyword evidence="1" id="KW-0547">Nucleotide-binding</keyword>
<dbReference type="InterPro" id="IPR013785">
    <property type="entry name" value="Aldolase_TIM"/>
</dbReference>
<dbReference type="InterPro" id="IPR058031">
    <property type="entry name" value="AAA_lid_NorR"/>
</dbReference>
<proteinExistence type="predicted"/>
<keyword evidence="8" id="KW-1185">Reference proteome</keyword>
<dbReference type="Pfam" id="PF09370">
    <property type="entry name" value="PEP_hydrolase"/>
    <property type="match status" value="1"/>
</dbReference>
<evidence type="ECO:0000259" key="6">
    <source>
        <dbReference type="PROSITE" id="PS50045"/>
    </source>
</evidence>
<dbReference type="KEGG" id="rue:DT065_08535"/>
<dbReference type="Pfam" id="PF25601">
    <property type="entry name" value="AAA_lid_14"/>
    <property type="match status" value="1"/>
</dbReference>
<dbReference type="Gene3D" id="3.40.50.300">
    <property type="entry name" value="P-loop containing nucleotide triphosphate hydrolases"/>
    <property type="match status" value="1"/>
</dbReference>
<dbReference type="AlphaFoldDB" id="A0A345BYN5"/>
<evidence type="ECO:0000256" key="4">
    <source>
        <dbReference type="ARBA" id="ARBA00023125"/>
    </source>
</evidence>
<name>A0A345BYN5_9BACI</name>
<evidence type="ECO:0000256" key="2">
    <source>
        <dbReference type="ARBA" id="ARBA00022840"/>
    </source>
</evidence>
<evidence type="ECO:0000256" key="5">
    <source>
        <dbReference type="ARBA" id="ARBA00023163"/>
    </source>
</evidence>
<evidence type="ECO:0000313" key="8">
    <source>
        <dbReference type="Proteomes" id="UP000252100"/>
    </source>
</evidence>
<dbReference type="EMBL" id="CP031092">
    <property type="protein sequence ID" value="AXF56066.1"/>
    <property type="molecule type" value="Genomic_DNA"/>
</dbReference>
<dbReference type="SUPFAM" id="SSF52540">
    <property type="entry name" value="P-loop containing nucleoside triphosphate hydrolases"/>
    <property type="match status" value="1"/>
</dbReference>
<dbReference type="PANTHER" id="PTHR32071">
    <property type="entry name" value="TRANSCRIPTIONAL REGULATORY PROTEIN"/>
    <property type="match status" value="1"/>
</dbReference>
<dbReference type="SMART" id="SM00382">
    <property type="entry name" value="AAA"/>
    <property type="match status" value="1"/>
</dbReference>
<keyword evidence="4" id="KW-0238">DNA-binding</keyword>
<organism evidence="7 8">
    <name type="scientific">Salicibibacter kimchii</name>
    <dbReference type="NCBI Taxonomy" id="2099786"/>
    <lineage>
        <taxon>Bacteria</taxon>
        <taxon>Bacillati</taxon>
        <taxon>Bacillota</taxon>
        <taxon>Bacilli</taxon>
        <taxon>Bacillales</taxon>
        <taxon>Bacillaceae</taxon>
        <taxon>Salicibibacter</taxon>
    </lineage>
</organism>
<keyword evidence="5" id="KW-0804">Transcription</keyword>
<keyword evidence="3" id="KW-0805">Transcription regulation</keyword>
<accession>A0A345BYN5</accession>
<dbReference type="PROSITE" id="PS00688">
    <property type="entry name" value="SIGMA54_INTERACT_3"/>
    <property type="match status" value="1"/>
</dbReference>
<dbReference type="Pfam" id="PF00158">
    <property type="entry name" value="Sigma54_activat"/>
    <property type="match status" value="1"/>
</dbReference>
<dbReference type="InterPro" id="IPR025943">
    <property type="entry name" value="Sigma_54_int_dom_ATP-bd_2"/>
</dbReference>
<sequence length="609" mass="68606">MLSKEKIRQQLIMSIENKKPVIGAAAGSGLSAKLAYEGGADLFLVLNAGRYRASGVSSLACLMPYANSNELVMGFGSQEILPRVKDKAVIFGACATDPTQSQEMLLDKIIKAGFHGVNNFPSAGVIDGIYREALEENGMGFQAEVELMKKAVKRGIFTIAFTFNEEQSVQMAEINVDVICVNLGWTIGGDISVSPQKSLKESTNMLNRIFDQALQVNPDIFMMVYGGPINDPEQASNIYRQTKAVGYIGGSSFERIPTEASIKETIQDFKNVYKLEEENESLRKELAKKKGFDEVVGRSRSMQEIYDVVNKVADKNINVLIHGKSGTGKELIVRAVHYNSPRYKESFVKLNCASIPKEILESELFGHEKGAFTGADRKRIGKFELANNGTLFLDEVGELDLDIQAKFLRVIQQQEFERVGGNQTIKVDVRIICATNMDLREAVQQGIFREDLYYRLNVVSIYIPPLRKRKEDIPSLVNYFLARINDKFNLDIKRLSAASLDAMLKYDWPGNVRELEHTLERASILCDGSMIGLYDLPESIQKIIQDSSNQYVTDRIENKNNQNISEVEKYTIEECLEQFSWNRTKAAQHLGITRRTLYNKMKKYHIEKT</sequence>
<dbReference type="PRINTS" id="PR01590">
    <property type="entry name" value="HTHFIS"/>
</dbReference>
<dbReference type="InterPro" id="IPR015813">
    <property type="entry name" value="Pyrv/PenolPyrv_kinase-like_dom"/>
</dbReference>
<dbReference type="Gene3D" id="1.10.8.60">
    <property type="match status" value="1"/>
</dbReference>
<reference evidence="7 8" key="1">
    <citation type="journal article" date="2018" name="J. Microbiol.">
        <title>Salicibibacter kimchii gen. nov., sp. nov., a moderately halophilic and alkalitolerant bacterium in the family Bacillaceae, isolated from kimchi.</title>
        <authorList>
            <person name="Jang J.Y."/>
            <person name="Oh Y.J."/>
            <person name="Lim S.K."/>
            <person name="Park H.K."/>
            <person name="Lee C."/>
            <person name="Kim J.Y."/>
            <person name="Lee M.A."/>
            <person name="Choi H.J."/>
        </authorList>
    </citation>
    <scope>NUCLEOTIDE SEQUENCE [LARGE SCALE GENOMIC DNA]</scope>
    <source>
        <strain evidence="7 8">NKC1-1</strain>
    </source>
</reference>
<dbReference type="InterPro" id="IPR003593">
    <property type="entry name" value="AAA+_ATPase"/>
</dbReference>
<dbReference type="InterPro" id="IPR002197">
    <property type="entry name" value="HTH_Fis"/>
</dbReference>
<dbReference type="CDD" id="cd00009">
    <property type="entry name" value="AAA"/>
    <property type="match status" value="1"/>
</dbReference>
<dbReference type="InterPro" id="IPR002078">
    <property type="entry name" value="Sigma_54_int"/>
</dbReference>
<keyword evidence="2" id="KW-0067">ATP-binding</keyword>